<evidence type="ECO:0000256" key="3">
    <source>
        <dbReference type="ARBA" id="ARBA00022679"/>
    </source>
</evidence>
<evidence type="ECO:0000256" key="5">
    <source>
        <dbReference type="ARBA" id="ARBA00053028"/>
    </source>
</evidence>
<organism evidence="6 7">
    <name type="scientific">Roseibium aquae</name>
    <dbReference type="NCBI Taxonomy" id="1323746"/>
    <lineage>
        <taxon>Bacteria</taxon>
        <taxon>Pseudomonadati</taxon>
        <taxon>Pseudomonadota</taxon>
        <taxon>Alphaproteobacteria</taxon>
        <taxon>Hyphomicrobiales</taxon>
        <taxon>Stappiaceae</taxon>
        <taxon>Roseibium</taxon>
    </lineage>
</organism>
<dbReference type="GO" id="GO:0004311">
    <property type="term" value="F:geranylgeranyl diphosphate synthase activity"/>
    <property type="evidence" value="ECO:0007669"/>
    <property type="project" value="InterPro"/>
</dbReference>
<dbReference type="InterPro" id="IPR019845">
    <property type="entry name" value="Squalene/phytoene_synthase_CS"/>
</dbReference>
<keyword evidence="7" id="KW-1185">Reference proteome</keyword>
<evidence type="ECO:0000256" key="1">
    <source>
        <dbReference type="ARBA" id="ARBA00004684"/>
    </source>
</evidence>
<dbReference type="Gene3D" id="1.10.600.10">
    <property type="entry name" value="Farnesyl Diphosphate Synthase"/>
    <property type="match status" value="1"/>
</dbReference>
<comment type="pathway">
    <text evidence="1">Carotenoid biosynthesis; phytoene biosynthesis.</text>
</comment>
<dbReference type="FunFam" id="1.10.600.10:FF:000020">
    <property type="entry name" value="Phytoene synthase"/>
    <property type="match status" value="1"/>
</dbReference>
<dbReference type="RefSeq" id="WP_150493644.1">
    <property type="nucleotide sequence ID" value="NZ_BMFA01000001.1"/>
</dbReference>
<dbReference type="Proteomes" id="UP000605148">
    <property type="component" value="Unassembled WGS sequence"/>
</dbReference>
<dbReference type="SFLD" id="SFLDG01018">
    <property type="entry name" value="Squalene/Phytoene_Synthase_Lik"/>
    <property type="match status" value="1"/>
</dbReference>
<dbReference type="EMBL" id="BMFA01000001">
    <property type="protein sequence ID" value="GGB33942.1"/>
    <property type="molecule type" value="Genomic_DNA"/>
</dbReference>
<dbReference type="SUPFAM" id="SSF48576">
    <property type="entry name" value="Terpenoid synthases"/>
    <property type="match status" value="1"/>
</dbReference>
<comment type="similarity">
    <text evidence="2">Belongs to the phytoene/squalene synthase family.</text>
</comment>
<dbReference type="SFLD" id="SFLDS00005">
    <property type="entry name" value="Isoprenoid_Synthase_Type_I"/>
    <property type="match status" value="1"/>
</dbReference>
<dbReference type="Pfam" id="PF00494">
    <property type="entry name" value="SQS_PSY"/>
    <property type="match status" value="1"/>
</dbReference>
<dbReference type="GO" id="GO:0051996">
    <property type="term" value="F:squalene synthase [NAD(P)H] activity"/>
    <property type="evidence" value="ECO:0007669"/>
    <property type="project" value="InterPro"/>
</dbReference>
<evidence type="ECO:0000313" key="7">
    <source>
        <dbReference type="Proteomes" id="UP000605148"/>
    </source>
</evidence>
<dbReference type="SFLD" id="SFLDG01212">
    <property type="entry name" value="Phytoene_synthase_like"/>
    <property type="match status" value="1"/>
</dbReference>
<dbReference type="CDD" id="cd00683">
    <property type="entry name" value="Trans_IPPS_HH"/>
    <property type="match status" value="1"/>
</dbReference>
<dbReference type="AlphaFoldDB" id="A0A916T8J1"/>
<dbReference type="InterPro" id="IPR002060">
    <property type="entry name" value="Squ/phyt_synthse"/>
</dbReference>
<dbReference type="InterPro" id="IPR033904">
    <property type="entry name" value="Trans_IPPS_HH"/>
</dbReference>
<evidence type="ECO:0000256" key="4">
    <source>
        <dbReference type="ARBA" id="ARBA00022746"/>
    </source>
</evidence>
<evidence type="ECO:0000256" key="2">
    <source>
        <dbReference type="ARBA" id="ARBA00006251"/>
    </source>
</evidence>
<reference evidence="6" key="2">
    <citation type="submission" date="2020-09" db="EMBL/GenBank/DDBJ databases">
        <authorList>
            <person name="Sun Q."/>
            <person name="Zhou Y."/>
        </authorList>
    </citation>
    <scope>NUCLEOTIDE SEQUENCE</scope>
    <source>
        <strain evidence="6">CGMCC 1.12426</strain>
    </source>
</reference>
<dbReference type="GO" id="GO:0016117">
    <property type="term" value="P:carotenoid biosynthetic process"/>
    <property type="evidence" value="ECO:0007669"/>
    <property type="project" value="UniProtKB-KW"/>
</dbReference>
<dbReference type="InterPro" id="IPR008949">
    <property type="entry name" value="Isoprenoid_synthase_dom_sf"/>
</dbReference>
<name>A0A916T8J1_9HYPH</name>
<keyword evidence="3" id="KW-0808">Transferase</keyword>
<evidence type="ECO:0000313" key="6">
    <source>
        <dbReference type="EMBL" id="GGB33942.1"/>
    </source>
</evidence>
<protein>
    <submittedName>
        <fullName evidence="6">Phytoene synthase</fullName>
    </submittedName>
</protein>
<comment type="cofactor">
    <cofactor evidence="5">
        <name>ATP</name>
        <dbReference type="ChEBI" id="CHEBI:30616"/>
    </cofactor>
</comment>
<dbReference type="OrthoDB" id="9807580at2"/>
<keyword evidence="4" id="KW-0125">Carotenoid biosynthesis</keyword>
<sequence length="350" mass="38005">MPANSRDRFTLDKDLLAGCNRSIQHGSKSFMVASRLLPRPIREASRALYAYCRAADDLIDESPCIETGLAQLKARTARIYSGTPEDFPEDRAFAAVVAHFAIPKTLPDALGEGFAWDAEARRYETLEDLAAYAARVASSVGVMMSMIMGVTDRNILARAADLGLAMQLTNIARDVGEDAARGRLYLPENWLLDAGLDPQEFLRNPSPKPEILQAVHRLLGAADELYSRAVTGIAGLPSSCRIAIYSAALIYREIGTVIAANGYDSVTRRAVTSRQRKLALVAQAAGSPWLFQTVATAPAHATTQFMVDAASVFAQNDVKGLTAKAGRMVELMLSSELRRRESKSMSRPNG</sequence>
<comment type="caution">
    <text evidence="6">The sequence shown here is derived from an EMBL/GenBank/DDBJ whole genome shotgun (WGS) entry which is preliminary data.</text>
</comment>
<dbReference type="PROSITE" id="PS01045">
    <property type="entry name" value="SQUALEN_PHYTOEN_SYN_2"/>
    <property type="match status" value="1"/>
</dbReference>
<dbReference type="InterPro" id="IPR044843">
    <property type="entry name" value="Trans_IPPS_bact-type"/>
</dbReference>
<accession>A0A916T8J1</accession>
<reference evidence="6" key="1">
    <citation type="journal article" date="2014" name="Int. J. Syst. Evol. Microbiol.">
        <title>Complete genome sequence of Corynebacterium casei LMG S-19264T (=DSM 44701T), isolated from a smear-ripened cheese.</title>
        <authorList>
            <consortium name="US DOE Joint Genome Institute (JGI-PGF)"/>
            <person name="Walter F."/>
            <person name="Albersmeier A."/>
            <person name="Kalinowski J."/>
            <person name="Ruckert C."/>
        </authorList>
    </citation>
    <scope>NUCLEOTIDE SEQUENCE</scope>
    <source>
        <strain evidence="6">CGMCC 1.12426</strain>
    </source>
</reference>
<gene>
    <name evidence="6" type="ORF">GCM10011316_02530</name>
</gene>
<dbReference type="PANTHER" id="PTHR31480">
    <property type="entry name" value="BIFUNCTIONAL LYCOPENE CYCLASE/PHYTOENE SYNTHASE"/>
    <property type="match status" value="1"/>
</dbReference>
<proteinExistence type="inferred from homology"/>